<evidence type="ECO:0000259" key="2">
    <source>
        <dbReference type="PROSITE" id="PS50405"/>
    </source>
</evidence>
<dbReference type="InterPro" id="IPR036282">
    <property type="entry name" value="Glutathione-S-Trfase_C_sf"/>
</dbReference>
<dbReference type="PROSITE" id="PS50405">
    <property type="entry name" value="GST_CTER"/>
    <property type="match status" value="1"/>
</dbReference>
<proteinExistence type="predicted"/>
<dbReference type="InterPro" id="IPR004046">
    <property type="entry name" value="GST_C"/>
</dbReference>
<dbReference type="Pfam" id="PF00043">
    <property type="entry name" value="GST_C"/>
    <property type="match status" value="1"/>
</dbReference>
<dbReference type="Proteomes" id="UP000199647">
    <property type="component" value="Unassembled WGS sequence"/>
</dbReference>
<dbReference type="SUPFAM" id="SSF52833">
    <property type="entry name" value="Thioredoxin-like"/>
    <property type="match status" value="1"/>
</dbReference>
<dbReference type="InterPro" id="IPR004045">
    <property type="entry name" value="Glutathione_S-Trfase_N"/>
</dbReference>
<name>A0A1H9Q3R3_9HYPH</name>
<evidence type="ECO:0000259" key="1">
    <source>
        <dbReference type="PROSITE" id="PS50404"/>
    </source>
</evidence>
<dbReference type="EMBL" id="FOFG01000025">
    <property type="protein sequence ID" value="SER55091.1"/>
    <property type="molecule type" value="Genomic_DNA"/>
</dbReference>
<dbReference type="InterPro" id="IPR040079">
    <property type="entry name" value="Glutathione_S-Trfase"/>
</dbReference>
<dbReference type="RefSeq" id="WP_092499735.1">
    <property type="nucleotide sequence ID" value="NZ_FOFG01000025.1"/>
</dbReference>
<dbReference type="STRING" id="1855383.SAMN05216548_1254"/>
<dbReference type="SFLD" id="SFLDS00019">
    <property type="entry name" value="Glutathione_Transferase_(cytos"/>
    <property type="match status" value="1"/>
</dbReference>
<protein>
    <submittedName>
        <fullName evidence="3">GST-like protein</fullName>
    </submittedName>
</protein>
<reference evidence="3 4" key="1">
    <citation type="submission" date="2016-10" db="EMBL/GenBank/DDBJ databases">
        <authorList>
            <person name="de Groot N.N."/>
        </authorList>
    </citation>
    <scope>NUCLEOTIDE SEQUENCE [LARGE SCALE GENOMIC DNA]</scope>
    <source>
        <strain evidence="3 4">A52C2</strain>
    </source>
</reference>
<dbReference type="Gene3D" id="1.20.1050.10">
    <property type="match status" value="1"/>
</dbReference>
<keyword evidence="4" id="KW-1185">Reference proteome</keyword>
<evidence type="ECO:0000313" key="4">
    <source>
        <dbReference type="Proteomes" id="UP000199647"/>
    </source>
</evidence>
<dbReference type="PANTHER" id="PTHR44051">
    <property type="entry name" value="GLUTATHIONE S-TRANSFERASE-RELATED"/>
    <property type="match status" value="1"/>
</dbReference>
<gene>
    <name evidence="3" type="ORF">SAMN05216548_1254</name>
</gene>
<dbReference type="PROSITE" id="PS50404">
    <property type="entry name" value="GST_NTER"/>
    <property type="match status" value="1"/>
</dbReference>
<accession>A0A1H9Q3R3</accession>
<dbReference type="SUPFAM" id="SSF47616">
    <property type="entry name" value="GST C-terminal domain-like"/>
    <property type="match status" value="1"/>
</dbReference>
<dbReference type="AlphaFoldDB" id="A0A1H9Q3R3"/>
<feature type="domain" description="GST C-terminal" evidence="2">
    <location>
        <begin position="89"/>
        <end position="212"/>
    </location>
</feature>
<dbReference type="PANTHER" id="PTHR44051:SF8">
    <property type="entry name" value="GLUTATHIONE S-TRANSFERASE GSTA"/>
    <property type="match status" value="1"/>
</dbReference>
<organism evidence="3 4">
    <name type="scientific">Faunimonas pinastri</name>
    <dbReference type="NCBI Taxonomy" id="1855383"/>
    <lineage>
        <taxon>Bacteria</taxon>
        <taxon>Pseudomonadati</taxon>
        <taxon>Pseudomonadota</taxon>
        <taxon>Alphaproteobacteria</taxon>
        <taxon>Hyphomicrobiales</taxon>
        <taxon>Afifellaceae</taxon>
        <taxon>Faunimonas</taxon>
    </lineage>
</organism>
<feature type="domain" description="GST N-terminal" evidence="1">
    <location>
        <begin position="1"/>
        <end position="86"/>
    </location>
</feature>
<evidence type="ECO:0000313" key="3">
    <source>
        <dbReference type="EMBL" id="SER55091.1"/>
    </source>
</evidence>
<dbReference type="SFLD" id="SFLDG00358">
    <property type="entry name" value="Main_(cytGST)"/>
    <property type="match status" value="1"/>
</dbReference>
<dbReference type="OrthoDB" id="9803562at2"/>
<dbReference type="Pfam" id="PF13409">
    <property type="entry name" value="GST_N_2"/>
    <property type="match status" value="1"/>
</dbReference>
<dbReference type="CDD" id="cd03048">
    <property type="entry name" value="GST_N_Ure2p_like"/>
    <property type="match status" value="1"/>
</dbReference>
<sequence length="212" mass="23442">MIEVHAFATPNSVKVPIALEEMGVEYLLKPVNVRRGEQKEASFLALNPNAKVPVLIDSEGPSDEPFVLTESAAILVYLAEKTGRLLPATGVARGRVFEQLFFHASALSPAFGNAGFFRRFATEPQPLAEARFVGEGNRLLDLLDMLLTERRFMAGEAFSIADIAHFGWLWRREFPGLTLDSRPHLARWFEAIAARPAVQRALTRVEALAAQA</sequence>
<dbReference type="SFLD" id="SFLDG01151">
    <property type="entry name" value="Main.2:_Nu-like"/>
    <property type="match status" value="1"/>
</dbReference>
<dbReference type="Gene3D" id="3.40.30.10">
    <property type="entry name" value="Glutaredoxin"/>
    <property type="match status" value="1"/>
</dbReference>
<dbReference type="InterPro" id="IPR036249">
    <property type="entry name" value="Thioredoxin-like_sf"/>
</dbReference>
<dbReference type="InterPro" id="IPR010987">
    <property type="entry name" value="Glutathione-S-Trfase_C-like"/>
</dbReference>